<dbReference type="RefSeq" id="XP_014239409.2">
    <property type="nucleotide sequence ID" value="XM_014383923.2"/>
</dbReference>
<accession>A0A8I6R6U0</accession>
<feature type="compositionally biased region" description="Low complexity" evidence="2">
    <location>
        <begin position="2620"/>
        <end position="2631"/>
    </location>
</feature>
<dbReference type="KEGG" id="clec:106660894"/>
<feature type="region of interest" description="Disordered" evidence="2">
    <location>
        <begin position="496"/>
        <end position="520"/>
    </location>
</feature>
<reference evidence="3" key="1">
    <citation type="submission" date="2022-01" db="UniProtKB">
        <authorList>
            <consortium name="EnsemblMetazoa"/>
        </authorList>
    </citation>
    <scope>IDENTIFICATION</scope>
</reference>
<evidence type="ECO:0000313" key="4">
    <source>
        <dbReference type="Proteomes" id="UP000494040"/>
    </source>
</evidence>
<dbReference type="Proteomes" id="UP000494040">
    <property type="component" value="Unassembled WGS sequence"/>
</dbReference>
<evidence type="ECO:0000256" key="1">
    <source>
        <dbReference type="SAM" id="Coils"/>
    </source>
</evidence>
<feature type="compositionally biased region" description="Polar residues" evidence="2">
    <location>
        <begin position="733"/>
        <end position="754"/>
    </location>
</feature>
<feature type="compositionally biased region" description="Polar residues" evidence="2">
    <location>
        <begin position="502"/>
        <end position="520"/>
    </location>
</feature>
<feature type="region of interest" description="Disordered" evidence="2">
    <location>
        <begin position="3095"/>
        <end position="3115"/>
    </location>
</feature>
<keyword evidence="4" id="KW-1185">Reference proteome</keyword>
<feature type="region of interest" description="Disordered" evidence="2">
    <location>
        <begin position="277"/>
        <end position="297"/>
    </location>
</feature>
<feature type="region of interest" description="Disordered" evidence="2">
    <location>
        <begin position="2994"/>
        <end position="3013"/>
    </location>
</feature>
<feature type="compositionally biased region" description="Basic and acidic residues" evidence="2">
    <location>
        <begin position="2427"/>
        <end position="2438"/>
    </location>
</feature>
<feature type="region of interest" description="Disordered" evidence="2">
    <location>
        <begin position="722"/>
        <end position="754"/>
    </location>
</feature>
<organism evidence="3 4">
    <name type="scientific">Cimex lectularius</name>
    <name type="common">Bed bug</name>
    <name type="synonym">Acanthia lectularia</name>
    <dbReference type="NCBI Taxonomy" id="79782"/>
    <lineage>
        <taxon>Eukaryota</taxon>
        <taxon>Metazoa</taxon>
        <taxon>Ecdysozoa</taxon>
        <taxon>Arthropoda</taxon>
        <taxon>Hexapoda</taxon>
        <taxon>Insecta</taxon>
        <taxon>Pterygota</taxon>
        <taxon>Neoptera</taxon>
        <taxon>Paraneoptera</taxon>
        <taxon>Hemiptera</taxon>
        <taxon>Heteroptera</taxon>
        <taxon>Panheteroptera</taxon>
        <taxon>Cimicomorpha</taxon>
        <taxon>Cimicidae</taxon>
        <taxon>Cimex</taxon>
    </lineage>
</organism>
<feature type="region of interest" description="Disordered" evidence="2">
    <location>
        <begin position="2613"/>
        <end position="2643"/>
    </location>
</feature>
<feature type="compositionally biased region" description="Polar residues" evidence="2">
    <location>
        <begin position="2632"/>
        <end position="2643"/>
    </location>
</feature>
<feature type="region of interest" description="Disordered" evidence="2">
    <location>
        <begin position="2660"/>
        <end position="2733"/>
    </location>
</feature>
<feature type="region of interest" description="Disordered" evidence="2">
    <location>
        <begin position="2427"/>
        <end position="2467"/>
    </location>
</feature>
<name>A0A8I6R6U0_CIMLE</name>
<proteinExistence type="predicted"/>
<feature type="compositionally biased region" description="Basic and acidic residues" evidence="2">
    <location>
        <begin position="722"/>
        <end position="732"/>
    </location>
</feature>
<sequence>MEYNFKRYYRKSRTSSGNYSTDLSLHNQNYINLRKTGRVGKRLNNISFNIKTYFKRKFNKLIKNSGKRTKSPRVCVKNSAFNNVKVYKVNYCPAMIHWIKYKQETNGRVTKTKTDLGQKDIETVPFLKRNFLNSQNLNTNYNFELNHSSDMRINHQIKHEKNEHSSSALLRAQDKICERKEIKLKSGNNQSSESDELDTSTLAHGFKNQIYYKEQANLAQIHSKIEKTITLLNNIRSNSHKFTKSEIETTKKISNSKIIRQNCDNLSYKVPLNINDEQKPKEQAKVHRQSKPPLPTLNSNYIDQYNSKHEHTVQSETSLEKTEDKSVLFERNPYLVTVSKLKEEEDPVTDKLLKEIEKHNIAYYSYSTLLDNDNILKIKDFTGDIPLPPVHFSRELNINQEEQSYLEIEQDDFQEKCINWLQNNEKAKKVEKSKIRVFNALRNTNVKMNRNEFVYGQKKPNYVEDNFYLCKAKQGNYTPMISEEDKIKNKVYNKGSSDKKYVTSSNNNVGNPKEQNVTPSEDFQKHDNMEFNIIESFSHSTGGYNCIPISETRKKSFFHKTDQTEMNNEKTNCMNLEFSAKADKSEKLELYEKVTNIPRPHTLSVPISHVSNNDKSDNAYHENSLTKDCDNNKILSDTKQKMRIILRNYPCELSCRIKIQESKANKEKMLKNYSQDKDLDTKMNNSAGSNRILNNTPEKVKDLDVVNIQPKPELKLELPKMTHDSRPKETRCFTESTEDNSSMKTLDGAKQSTSGKLEIRKMDIKNEKSAMKLSYKNDLTFTEEHKEVEEGLLQICYTNQQDIQAIPEECNNKCEYKPYHNSKIQNPVTKKPLVTTGEHVKMAIKQPSLSMSKSGEIILGDLRAGTDMLNTMPSITNINTENEIECQDKCTSTISNTTSTSEDLLEKYCSKCKQIMQTYPTSQHLGSASKKISNLEFNTIVHVNLTASRTRIQPKTLTRNIHKTFRQIKNLVQKQKKTHHKNNMQYEKNYIGKKTAMIQTDYVSTRQKFTEQNQTLTMQGSRRNVEQLVNTKDESMNCEEIWMSVSERSTQTGEISLKTSDKSMQSETRFMRMREHMTQTEEEPVCESEKGIQTEQKCMILKEQSIQTVNITMMAREEIVQTEQTAISLYEPVLQTEKDIVCFSEHMIRMKGKRINICDQSIQTLHTTVMAREQIAQTMQTAMNVCEQMLQTEDVCVSEQDAQTEEKCTSMTEQSIQTVDISLIARSQIVQTIQTTMNRCEQMLQTEDVCVSEQDAQTEEKCTSMTEQSIQTVHISLIARSQIVQTIQTTMNRCEQMLQTEDVCVSEQDAQNEKCTNMIQQSIQTVDTSVFAKSQIVQTARNVCEQMLQTEDVCVSEQDAQTEEKCTSMIQQSIQTVDISVFSKSQIVQTARNVCEQMLQTEDVCVSEQDAQTEEKCTSMIQQSIQTVDISLIARSQIVQTVQTAINRCEQILQTEDVSVSEQDAQTEEKCTSIMEQSIQTVAISVFAKSQIVQTARNVCEQMLQTEDVCVSEQDTQTEEKCTSMIQQSIQTVDILVLAKSQIVQTARNVCEQMLQTEDVCFSEHDAQTEKKCTNVTEQSIQTLHTTGMAREQIAQTMQTAMNICEQMQRAEDEAVCVREQVIQTEEKCTNVTEQSIQTLHTTVMAREQIAQTMQTAMNVSEQMQQAEDEAVCVREQIIQTEEKCTSVTKQLIQSVDMPVIARSQFVQNEQTPIHVCEQKQQTEEITVCINEQISKTDKKCMNFCDEGIQAVEIMEIAKEQIAQYEEKCINVLNAAIHEHTLQKNEQAIRACEQMVPTEAEAVHIREQVTKAEQIRLANIPTLKSKFVINDLCIEPSQCEIDKGAFESCLIPIATLENVLTDEITFSTDEVSISQVEMFKHRKEREQLKAKCDFKYDKEENNRQYASQDIQAPKKSSSVENSCASLLSSMKRSQTQLQSTVKKAKETILKYNGFFNSDSLFDEIAEEEECEMNTNIETCLGGCESSTTQPDLSTYHKQQQCQINPMTLQTSSIFDITNQTFSIKNQNSVEQSSYNYEYVAKAPNYTQQDSGKNAVSPHPEALIMSNQMTLKEAKEVPQMQIQCKEEVQIGDQCSENKDIRKNDYTRPCSVILNLKCRQLFPNVLRNRRYKSSKLNKSAGNKSNYAVKPEMHWKRLNRFDQKVFKGEKQKLQLQTLNKNKFWKIHGEKEKQHIKSSDSEKYSKYHYRPRSARLKLKSRLQPEALRSTRISDQVKARSAIECRQNVTDRKLNKQSKSSNFLLKYDSTQKQKRTRRLHYSLPHSNQTSCSINVWDYFGKSPYKIKYSGNYIDNSSVRPNKKKSNVRKLGKSEEHKCLEDIEDTDISNSDRKLPQYSTEVLKPKYFRHRSNSERNLVKTGNKNTEIAPKHCDRPGSLKIKLKSPIPQSKEFQYSARITQLKTKSAVEFEHTGNGRELKKETKSSSYLSNCNDKPKKQQKSKSHSSVPPTNQSSCSINIWDYFTRSPFKVTLDEDYVENLLNSGIQTVTKNDNEWVRKLSKSEEHNCLEDIGDVDFPQSGTNIHSDTESSILDIPHLKSASDYSTSTAELTDNELKSPNPIQRSHLGTANVIHAWSDNITNITSMSGQKKKLFSHKVPNNDMVKNQNPINTNINPQRKPSSGSGSHILTSGVHDAVKFGQQHMIQKTSDYVGNKKKIERKPVNKSHQSPNIDANDRQKYRNQGSVKKESKSSNYLLKNNSKSRKQPSRSQSCVPPKDQASHSINVWDYFTRSPFRVTLDEDYVENLLNSNIQPNSKKDDWIRKLPKSEEYKCLEDVGDIDFPQPDNSKHSDSESCIVDIPHLKSASCSSVIKSSSDESYFSSKSAKNYLNDATPNTLPPSLSRGNVIQAWSDNGTNGKFNSRRKKIVERHVRSNVLTDKAYALRKEQSKKYNDIVVEDLSAQVFDTTVTHLNPLPIEITTNVQNYEYPPTLDAYGVEHDRQMKYPTVQGPVQFGDITVEDLTTQTFDTTNVHLMPRHFETNNSSQNDYRKPNVGPSAQEIKRPLKSEDALVSSEILDGRIIRVKPLHSLNCSKTSIDENIENTASLSMQINDQMKRNMEHTLIKGLTQYKDVNQSMSLASEKNCTSKTKLETDSTNDNPNMIDHSITIHNQHNTEKMIDNLHSQKIVINETDETHSCIKQELPQDDQQKIEGESTMDDDINVVRVKSLNPLDDANTNNKQGELECSSLFKEVMLQKFRMEGYSLMNKDMNYPCTESENINRTAGLLNVGKEARLSNNNISSDSSTSTGSLVTIKEFSSASSSSLETFSTFSSTKAKQTKTCFRSERNSIPEMLTKLESILSKGEGKTVLNQKLNRAFIPKPDNQHNSVSGSSEKF</sequence>
<evidence type="ECO:0000313" key="3">
    <source>
        <dbReference type="EnsemblMetazoa" id="XP_014239409.2"/>
    </source>
</evidence>
<dbReference type="GeneID" id="106660894"/>
<feature type="compositionally biased region" description="Polar residues" evidence="2">
    <location>
        <begin position="3095"/>
        <end position="3114"/>
    </location>
</feature>
<dbReference type="EnsemblMetazoa" id="XM_014383923.2">
    <property type="protein sequence ID" value="XP_014239409.2"/>
    <property type="gene ID" value="LOC106660894"/>
</dbReference>
<protein>
    <submittedName>
        <fullName evidence="3">Uncharacterized protein</fullName>
    </submittedName>
</protein>
<feature type="coiled-coil region" evidence="1">
    <location>
        <begin position="1594"/>
        <end position="1684"/>
    </location>
</feature>
<feature type="region of interest" description="Disordered" evidence="2">
    <location>
        <begin position="2374"/>
        <end position="2395"/>
    </location>
</feature>
<evidence type="ECO:0000256" key="2">
    <source>
        <dbReference type="SAM" id="MobiDB-lite"/>
    </source>
</evidence>
<keyword evidence="1" id="KW-0175">Coiled coil</keyword>